<evidence type="ECO:0000313" key="30">
    <source>
        <dbReference type="RefSeq" id="XP_028968206.1"/>
    </source>
</evidence>
<keyword evidence="14" id="KW-1015">Disulfide bond</keyword>
<dbReference type="GO" id="GO:0007169">
    <property type="term" value="P:cell surface receptor protein tyrosine kinase signaling pathway"/>
    <property type="evidence" value="ECO:0007669"/>
    <property type="project" value="TreeGrafter"/>
</dbReference>
<keyword evidence="13" id="KW-0829">Tyrosine-protein kinase</keyword>
<evidence type="ECO:0000256" key="16">
    <source>
        <dbReference type="ARBA" id="ARBA00023180"/>
    </source>
</evidence>
<keyword evidence="12 25" id="KW-0472">Membrane</keyword>
<dbReference type="RefSeq" id="XP_028968206.1">
    <property type="nucleotide sequence ID" value="XM_029112373.1"/>
</dbReference>
<dbReference type="Gene3D" id="2.60.40.10">
    <property type="entry name" value="Immunoglobulins"/>
    <property type="match status" value="2"/>
</dbReference>
<dbReference type="InterPro" id="IPR013783">
    <property type="entry name" value="Ig-like_fold"/>
</dbReference>
<gene>
    <name evidence="30" type="primary">LOC114828397</name>
</gene>
<evidence type="ECO:0000256" key="26">
    <source>
        <dbReference type="SAM" id="SignalP"/>
    </source>
</evidence>
<keyword evidence="7" id="KW-0677">Repeat</keyword>
<dbReference type="Pfam" id="PF07714">
    <property type="entry name" value="PK_Tyr_Ser-Thr"/>
    <property type="match status" value="1"/>
</dbReference>
<evidence type="ECO:0000259" key="28">
    <source>
        <dbReference type="PROSITE" id="PS50835"/>
    </source>
</evidence>
<dbReference type="PROSITE" id="PS00107">
    <property type="entry name" value="PROTEIN_KINASE_ATP"/>
    <property type="match status" value="1"/>
</dbReference>
<evidence type="ECO:0000256" key="19">
    <source>
        <dbReference type="ARBA" id="ARBA00056965"/>
    </source>
</evidence>
<evidence type="ECO:0000256" key="20">
    <source>
        <dbReference type="PIRSR" id="PIRSR000615-1"/>
    </source>
</evidence>
<evidence type="ECO:0000256" key="3">
    <source>
        <dbReference type="ARBA" id="ARBA00022553"/>
    </source>
</evidence>
<evidence type="ECO:0000256" key="24">
    <source>
        <dbReference type="PROSITE-ProRule" id="PRU10141"/>
    </source>
</evidence>
<feature type="domain" description="Ig-like" evidence="28">
    <location>
        <begin position="120"/>
        <end position="202"/>
    </location>
</feature>
<dbReference type="Gene3D" id="1.10.510.10">
    <property type="entry name" value="Transferase(Phosphotransferase) domain 1"/>
    <property type="match status" value="1"/>
</dbReference>
<evidence type="ECO:0000256" key="1">
    <source>
        <dbReference type="ARBA" id="ARBA00004167"/>
    </source>
</evidence>
<dbReference type="SUPFAM" id="SSF56112">
    <property type="entry name" value="Protein kinase-like (PK-like)"/>
    <property type="match status" value="1"/>
</dbReference>
<keyword evidence="16" id="KW-0325">Glycoprotein</keyword>
<dbReference type="SUPFAM" id="SSF48726">
    <property type="entry name" value="Immunoglobulin"/>
    <property type="match status" value="2"/>
</dbReference>
<feature type="chain" id="PRO_5042536455" description="receptor protein-tyrosine kinase" evidence="26">
    <location>
        <begin position="21"/>
        <end position="672"/>
    </location>
</feature>
<evidence type="ECO:0000256" key="12">
    <source>
        <dbReference type="ARBA" id="ARBA00023136"/>
    </source>
</evidence>
<dbReference type="PIRSF" id="PIRSF000615">
    <property type="entry name" value="TyrPK_CSF1-R"/>
    <property type="match status" value="1"/>
</dbReference>
<feature type="binding site" evidence="21">
    <location>
        <begin position="339"/>
        <end position="346"/>
    </location>
    <ligand>
        <name>ATP</name>
        <dbReference type="ChEBI" id="CHEBI:30616"/>
    </ligand>
</feature>
<dbReference type="InterPro" id="IPR011009">
    <property type="entry name" value="Kinase-like_dom_sf"/>
</dbReference>
<dbReference type="InterPro" id="IPR008266">
    <property type="entry name" value="Tyr_kinase_AS"/>
</dbReference>
<dbReference type="GO" id="GO:0005524">
    <property type="term" value="F:ATP binding"/>
    <property type="evidence" value="ECO:0007669"/>
    <property type="project" value="UniProtKB-UniRule"/>
</dbReference>
<evidence type="ECO:0000256" key="9">
    <source>
        <dbReference type="ARBA" id="ARBA00022777"/>
    </source>
</evidence>
<keyword evidence="22" id="KW-0460">Magnesium</keyword>
<feature type="signal peptide" evidence="26">
    <location>
        <begin position="1"/>
        <end position="20"/>
    </location>
</feature>
<protein>
    <recommendedName>
        <fullName evidence="2">receptor protein-tyrosine kinase</fullName>
        <ecNumber evidence="2">2.7.10.1</ecNumber>
    </recommendedName>
</protein>
<evidence type="ECO:0000256" key="15">
    <source>
        <dbReference type="ARBA" id="ARBA00023170"/>
    </source>
</evidence>
<keyword evidence="9" id="KW-0418">Kinase</keyword>
<name>A0AAJ7WID6_9ACAR</name>
<evidence type="ECO:0000256" key="2">
    <source>
        <dbReference type="ARBA" id="ARBA00011902"/>
    </source>
</evidence>
<feature type="site" description="Important for interaction with phosphotyrosine-binding proteins" evidence="23">
    <location>
        <position position="624"/>
    </location>
</feature>
<dbReference type="InterPro" id="IPR007110">
    <property type="entry name" value="Ig-like_dom"/>
</dbReference>
<dbReference type="PANTHER" id="PTHR24416">
    <property type="entry name" value="TYROSINE-PROTEIN KINASE RECEPTOR"/>
    <property type="match status" value="1"/>
</dbReference>
<keyword evidence="8 21" id="KW-0547">Nucleotide-binding</keyword>
<keyword evidence="22" id="KW-0479">Metal-binding</keyword>
<evidence type="ECO:0000259" key="27">
    <source>
        <dbReference type="PROSITE" id="PS50011"/>
    </source>
</evidence>
<dbReference type="InterPro" id="IPR003599">
    <property type="entry name" value="Ig_sub"/>
</dbReference>
<evidence type="ECO:0000256" key="23">
    <source>
        <dbReference type="PIRSR" id="PIRSR000615-4"/>
    </source>
</evidence>
<dbReference type="GO" id="GO:0043235">
    <property type="term" value="C:receptor complex"/>
    <property type="evidence" value="ECO:0007669"/>
    <property type="project" value="TreeGrafter"/>
</dbReference>
<evidence type="ECO:0000313" key="29">
    <source>
        <dbReference type="Proteomes" id="UP000694867"/>
    </source>
</evidence>
<feature type="domain" description="Protein kinase" evidence="27">
    <location>
        <begin position="332"/>
        <end position="615"/>
    </location>
</feature>
<evidence type="ECO:0000256" key="25">
    <source>
        <dbReference type="SAM" id="Phobius"/>
    </source>
</evidence>
<evidence type="ECO:0000256" key="22">
    <source>
        <dbReference type="PIRSR" id="PIRSR000615-3"/>
    </source>
</evidence>
<dbReference type="GO" id="GO:0004714">
    <property type="term" value="F:transmembrane receptor protein tyrosine kinase activity"/>
    <property type="evidence" value="ECO:0007669"/>
    <property type="project" value="UniProtKB-EC"/>
</dbReference>
<reference evidence="30" key="1">
    <citation type="submission" date="2025-08" db="UniProtKB">
        <authorList>
            <consortium name="RefSeq"/>
        </authorList>
    </citation>
    <scope>IDENTIFICATION</scope>
</reference>
<evidence type="ECO:0000256" key="11">
    <source>
        <dbReference type="ARBA" id="ARBA00022989"/>
    </source>
</evidence>
<keyword evidence="10 21" id="KW-0067">ATP-binding</keyword>
<dbReference type="PROSITE" id="PS50011">
    <property type="entry name" value="PROTEIN_KINASE_DOM"/>
    <property type="match status" value="1"/>
</dbReference>
<evidence type="ECO:0000256" key="6">
    <source>
        <dbReference type="ARBA" id="ARBA00022729"/>
    </source>
</evidence>
<dbReference type="Gene3D" id="3.30.200.20">
    <property type="entry name" value="Phosphorylase Kinase, domain 1"/>
    <property type="match status" value="1"/>
</dbReference>
<comment type="function">
    <text evidence="19">Receptor for basic fibroblast growth factor.</text>
</comment>
<feature type="transmembrane region" description="Helical" evidence="25">
    <location>
        <begin position="220"/>
        <end position="239"/>
    </location>
</feature>
<keyword evidence="4" id="KW-0808">Transferase</keyword>
<dbReference type="EC" id="2.7.10.1" evidence="2"/>
<dbReference type="PANTHER" id="PTHR24416:SF550">
    <property type="entry name" value="FIBROBLAST GROWTH FACTOR RECEPTOR HOMOLOG 1-RELATED"/>
    <property type="match status" value="1"/>
</dbReference>
<keyword evidence="3" id="KW-0597">Phosphoprotein</keyword>
<dbReference type="SMART" id="SM00409">
    <property type="entry name" value="IG"/>
    <property type="match status" value="2"/>
</dbReference>
<dbReference type="InterPro" id="IPR001245">
    <property type="entry name" value="Ser-Thr/Tyr_kinase_cat_dom"/>
</dbReference>
<dbReference type="FunFam" id="3.30.200.20:FF:000593">
    <property type="entry name" value="Predicted protein"/>
    <property type="match status" value="1"/>
</dbReference>
<comment type="subcellular location">
    <subcellularLocation>
        <location evidence="1">Membrane</location>
        <topology evidence="1">Single-pass membrane protein</topology>
    </subcellularLocation>
</comment>
<proteinExistence type="predicted"/>
<sequence>MLVLENASIVFAFAVCASSAQKLNDAPQFLRRMTNFEVITAGNDLNLNCTASNAKSYTWKKIDRTTGRSTSFPSMRGPLFRLSNLSQGMQGDYECKAYNNHGSVSHVFQVNVTDLLITGPIILENYLRNQTIHRGENLNLTCEAISGDTPSFMWVRNFEDHQAQLSSGPHLLVTNVSLEDEGLYTCVVGNSVGVSRHTLYVEVLADNRSELTVKGSTSPILVYGVLFSVVSLSILVVLVSRRSNDFRKKQEVEMQLLQQQVCVLKKKITLKYDCERPDAKRSSSFEYSPCFPQVTITPQPTYVPASESSLKSSMSLYELPLDPLWEFPRDRLLFKEPLGEGAFGRVVKAEAFGIGAPDTNSSSVVAVKMLKESHSDLDMIDLVSEMEVMKIIGKHINIINLLGCCTQDGPLYVIVEYASDGNLRDHLRRQRLTPDYLEPIDGQRFVGNRLLSLGDLMSYAFQVARGMEYLASRKCIHRDLAARNVLVVDNRICKIADFGLARDLHDYGYYRKTTNGRLPVKWMAPEALFDQVYTSMSDVWSFGILLWEIMTLGGTPYPSLAHIEKLFDFLKAGHRMERPDHCADELYEVMLDCWHDNPCMRPSFPLLVQRLDALLRDNCSDIDYLELSLSRDALHTGTVPNRDLRTGFAPDRVNPASSTFAFEQREYFMKIP</sequence>
<dbReference type="GeneID" id="114828397"/>
<keyword evidence="29" id="KW-1185">Reference proteome</keyword>
<evidence type="ECO:0000256" key="18">
    <source>
        <dbReference type="ARBA" id="ARBA00051243"/>
    </source>
</evidence>
<evidence type="ECO:0000256" key="14">
    <source>
        <dbReference type="ARBA" id="ARBA00023157"/>
    </source>
</evidence>
<dbReference type="SMART" id="SM00408">
    <property type="entry name" value="IGc2"/>
    <property type="match status" value="2"/>
</dbReference>
<evidence type="ECO:0000256" key="8">
    <source>
        <dbReference type="ARBA" id="ARBA00022741"/>
    </source>
</evidence>
<evidence type="ECO:0000256" key="10">
    <source>
        <dbReference type="ARBA" id="ARBA00022840"/>
    </source>
</evidence>
<dbReference type="GO" id="GO:0005886">
    <property type="term" value="C:plasma membrane"/>
    <property type="evidence" value="ECO:0007669"/>
    <property type="project" value="TreeGrafter"/>
</dbReference>
<feature type="binding site" evidence="22">
    <location>
        <position position="484"/>
    </location>
    <ligand>
        <name>Mg(2+)</name>
        <dbReference type="ChEBI" id="CHEBI:18420"/>
    </ligand>
</feature>
<dbReference type="AlphaFoldDB" id="A0AAJ7WID6"/>
<evidence type="ECO:0000256" key="21">
    <source>
        <dbReference type="PIRSR" id="PIRSR000615-2"/>
    </source>
</evidence>
<dbReference type="InterPro" id="IPR036179">
    <property type="entry name" value="Ig-like_dom_sf"/>
</dbReference>
<dbReference type="FunFam" id="1.10.510.10:FF:000007">
    <property type="entry name" value="Fibroblast growth factor receptor"/>
    <property type="match status" value="1"/>
</dbReference>
<feature type="active site" description="Proton acceptor" evidence="20">
    <location>
        <position position="479"/>
    </location>
</feature>
<evidence type="ECO:0000256" key="7">
    <source>
        <dbReference type="ARBA" id="ARBA00022737"/>
    </source>
</evidence>
<dbReference type="PROSITE" id="PS00109">
    <property type="entry name" value="PROTEIN_KINASE_TYR"/>
    <property type="match status" value="1"/>
</dbReference>
<dbReference type="PROSITE" id="PS50835">
    <property type="entry name" value="IG_LIKE"/>
    <property type="match status" value="2"/>
</dbReference>
<keyword evidence="15" id="KW-0675">Receptor</keyword>
<organism evidence="29 30">
    <name type="scientific">Galendromus occidentalis</name>
    <name type="common">western predatory mite</name>
    <dbReference type="NCBI Taxonomy" id="34638"/>
    <lineage>
        <taxon>Eukaryota</taxon>
        <taxon>Metazoa</taxon>
        <taxon>Ecdysozoa</taxon>
        <taxon>Arthropoda</taxon>
        <taxon>Chelicerata</taxon>
        <taxon>Arachnida</taxon>
        <taxon>Acari</taxon>
        <taxon>Parasitiformes</taxon>
        <taxon>Mesostigmata</taxon>
        <taxon>Gamasina</taxon>
        <taxon>Phytoseioidea</taxon>
        <taxon>Phytoseiidae</taxon>
        <taxon>Typhlodrominae</taxon>
        <taxon>Galendromus</taxon>
    </lineage>
</organism>
<evidence type="ECO:0000256" key="4">
    <source>
        <dbReference type="ARBA" id="ARBA00022679"/>
    </source>
</evidence>
<keyword evidence="5 25" id="KW-0812">Transmembrane</keyword>
<dbReference type="PRINTS" id="PR00109">
    <property type="entry name" value="TYRKINASE"/>
</dbReference>
<feature type="binding site" evidence="22">
    <location>
        <position position="497"/>
    </location>
    <ligand>
        <name>Mg(2+)</name>
        <dbReference type="ChEBI" id="CHEBI:18420"/>
    </ligand>
</feature>
<evidence type="ECO:0000256" key="5">
    <source>
        <dbReference type="ARBA" id="ARBA00022692"/>
    </source>
</evidence>
<dbReference type="InterPro" id="IPR000719">
    <property type="entry name" value="Prot_kinase_dom"/>
</dbReference>
<dbReference type="InterPro" id="IPR003598">
    <property type="entry name" value="Ig_sub2"/>
</dbReference>
<dbReference type="Proteomes" id="UP000694867">
    <property type="component" value="Unplaced"/>
</dbReference>
<keyword evidence="11 25" id="KW-1133">Transmembrane helix</keyword>
<dbReference type="InterPro" id="IPR020635">
    <property type="entry name" value="Tyr_kinase_cat_dom"/>
</dbReference>
<keyword evidence="17" id="KW-0393">Immunoglobulin domain</keyword>
<evidence type="ECO:0000256" key="17">
    <source>
        <dbReference type="ARBA" id="ARBA00023319"/>
    </source>
</evidence>
<comment type="catalytic activity">
    <reaction evidence="18">
        <text>L-tyrosyl-[protein] + ATP = O-phospho-L-tyrosyl-[protein] + ADP + H(+)</text>
        <dbReference type="Rhea" id="RHEA:10596"/>
        <dbReference type="Rhea" id="RHEA-COMP:10136"/>
        <dbReference type="Rhea" id="RHEA-COMP:20101"/>
        <dbReference type="ChEBI" id="CHEBI:15378"/>
        <dbReference type="ChEBI" id="CHEBI:30616"/>
        <dbReference type="ChEBI" id="CHEBI:46858"/>
        <dbReference type="ChEBI" id="CHEBI:61978"/>
        <dbReference type="ChEBI" id="CHEBI:456216"/>
        <dbReference type="EC" id="2.7.10.1"/>
    </reaction>
</comment>
<accession>A0AAJ7WID6</accession>
<dbReference type="InterPro" id="IPR050122">
    <property type="entry name" value="RTK"/>
</dbReference>
<dbReference type="KEGG" id="goe:114828397"/>
<dbReference type="SMART" id="SM00219">
    <property type="entry name" value="TyrKc"/>
    <property type="match status" value="1"/>
</dbReference>
<evidence type="ECO:0000256" key="13">
    <source>
        <dbReference type="ARBA" id="ARBA00023137"/>
    </source>
</evidence>
<feature type="binding site" evidence="21">
    <location>
        <position position="483"/>
    </location>
    <ligand>
        <name>ATP</name>
        <dbReference type="ChEBI" id="CHEBI:30616"/>
    </ligand>
</feature>
<dbReference type="GO" id="GO:0046872">
    <property type="term" value="F:metal ion binding"/>
    <property type="evidence" value="ECO:0007669"/>
    <property type="project" value="UniProtKB-KW"/>
</dbReference>
<dbReference type="InterPro" id="IPR017441">
    <property type="entry name" value="Protein_kinase_ATP_BS"/>
</dbReference>
<dbReference type="Pfam" id="PF13895">
    <property type="entry name" value="Ig_2"/>
    <property type="match status" value="2"/>
</dbReference>
<feature type="binding site" evidence="21 24">
    <location>
        <position position="368"/>
    </location>
    <ligand>
        <name>ATP</name>
        <dbReference type="ChEBI" id="CHEBI:30616"/>
    </ligand>
</feature>
<feature type="domain" description="Ig-like" evidence="28">
    <location>
        <begin position="27"/>
        <end position="113"/>
    </location>
</feature>
<keyword evidence="6 26" id="KW-0732">Signal</keyword>